<comment type="caution">
    <text evidence="3">The sequence shown here is derived from an EMBL/GenBank/DDBJ whole genome shotgun (WGS) entry which is preliminary data.</text>
</comment>
<dbReference type="PANTHER" id="PTHR30461:SF23">
    <property type="entry name" value="DNA RECOMBINASE-RELATED"/>
    <property type="match status" value="1"/>
</dbReference>
<dbReference type="EMBL" id="STGY01000073">
    <property type="protein sequence ID" value="THV35726.1"/>
    <property type="molecule type" value="Genomic_DNA"/>
</dbReference>
<dbReference type="GO" id="GO:0000150">
    <property type="term" value="F:DNA strand exchange activity"/>
    <property type="evidence" value="ECO:0007669"/>
    <property type="project" value="InterPro"/>
</dbReference>
<dbReference type="Gene3D" id="3.90.1750.20">
    <property type="entry name" value="Putative Large Serine Recombinase, Chain B, Domain 2"/>
    <property type="match status" value="1"/>
</dbReference>
<dbReference type="Gene3D" id="3.40.50.1390">
    <property type="entry name" value="Resolvase, N-terminal catalytic domain"/>
    <property type="match status" value="1"/>
</dbReference>
<dbReference type="CDD" id="cd00338">
    <property type="entry name" value="Ser_Recombinase"/>
    <property type="match status" value="1"/>
</dbReference>
<sequence>MRINNISSNVGGNRMTPRTKARRYSVASDLSIKYKHLIWTPQQLAEAEPDSVTAIYVRRSPRPGEDDTLSLENQITNALKECEARSWVNVALFLDQSVSASNPRKPRPEYTRMIEALKSGVLARAICRDNERLYRLPLELEDLISLLDSKDFPVYLTHDAHFDLSTPGGRLNARIRVDINRSMVEEMAKKRNLTELERVRQGMPSTGRAKFGYTKTEDKTSYTIVPEQAAAIRDGYNYVLALGGTLAEVSRRWNKAGFTNTAGNAFDWDTVKAALLAPELCAMRAYQRTTYLYDSAPEPVAPWLAELTPGNWEPIVTRQEWEAMKAVLTRTLSEKGNHKRYMGSGIYQCGPVDECLPLRSHWASGYLYYVCRRECCGKQHTSVRADRIDEYVTGLLMGYLQSPEQYEAFMATGKDDAESARAQAAAKEAKRSEIEATQEEMAEMYFAGQISKKAFLAGEARAKRELEALGETEAVAEAPARLTEVPWDQVYREWEDLDIEAQQNILSQVFPEIIVFPTGKTSKKPPIEEYVHVYDYRGRLLPLAEDEETQATRLAQRAMAAKHDQELVAAMRQWA</sequence>
<dbReference type="SMART" id="SM00857">
    <property type="entry name" value="Resolvase"/>
    <property type="match status" value="1"/>
</dbReference>
<dbReference type="SUPFAM" id="SSF53041">
    <property type="entry name" value="Resolvase-like"/>
    <property type="match status" value="1"/>
</dbReference>
<accession>A0A4V4HQZ4</accession>
<feature type="compositionally biased region" description="Polar residues" evidence="1">
    <location>
        <begin position="1"/>
        <end position="11"/>
    </location>
</feature>
<evidence type="ECO:0000313" key="4">
    <source>
        <dbReference type="Proteomes" id="UP000308760"/>
    </source>
</evidence>
<dbReference type="AlphaFoldDB" id="A0A4V4HQZ4"/>
<dbReference type="Pfam" id="PF00239">
    <property type="entry name" value="Resolvase"/>
    <property type="match status" value="1"/>
</dbReference>
<dbReference type="InterPro" id="IPR006119">
    <property type="entry name" value="Resolv_N"/>
</dbReference>
<evidence type="ECO:0000256" key="1">
    <source>
        <dbReference type="SAM" id="MobiDB-lite"/>
    </source>
</evidence>
<dbReference type="InterPro" id="IPR036162">
    <property type="entry name" value="Resolvase-like_N_sf"/>
</dbReference>
<evidence type="ECO:0000313" key="3">
    <source>
        <dbReference type="EMBL" id="THV35726.1"/>
    </source>
</evidence>
<evidence type="ECO:0000259" key="2">
    <source>
        <dbReference type="PROSITE" id="PS51737"/>
    </source>
</evidence>
<gene>
    <name evidence="3" type="ORF">FAB82_22905</name>
</gene>
<dbReference type="GO" id="GO:0003677">
    <property type="term" value="F:DNA binding"/>
    <property type="evidence" value="ECO:0007669"/>
    <property type="project" value="InterPro"/>
</dbReference>
<keyword evidence="4" id="KW-1185">Reference proteome</keyword>
<feature type="domain" description="Recombinase" evidence="2">
    <location>
        <begin position="210"/>
        <end position="334"/>
    </location>
</feature>
<protein>
    <recommendedName>
        <fullName evidence="2">Recombinase domain-containing protein</fullName>
    </recommendedName>
</protein>
<dbReference type="Proteomes" id="UP000308760">
    <property type="component" value="Unassembled WGS sequence"/>
</dbReference>
<name>A0A4V4HQZ4_9ACTN</name>
<dbReference type="InterPro" id="IPR050639">
    <property type="entry name" value="SSR_resolvase"/>
</dbReference>
<dbReference type="Pfam" id="PF07508">
    <property type="entry name" value="Recombinase"/>
    <property type="match status" value="1"/>
</dbReference>
<dbReference type="InterPro" id="IPR038109">
    <property type="entry name" value="DNA_bind_recomb_sf"/>
</dbReference>
<dbReference type="PROSITE" id="PS51737">
    <property type="entry name" value="RECOMBINASE_DNA_BIND"/>
    <property type="match status" value="1"/>
</dbReference>
<proteinExistence type="predicted"/>
<dbReference type="InterPro" id="IPR011109">
    <property type="entry name" value="DNA_bind_recombinase_dom"/>
</dbReference>
<dbReference type="OrthoDB" id="4500247at2"/>
<dbReference type="PANTHER" id="PTHR30461">
    <property type="entry name" value="DNA-INVERTASE FROM LAMBDOID PROPHAGE"/>
    <property type="match status" value="1"/>
</dbReference>
<organism evidence="3 4">
    <name type="scientific">Glycomyces buryatensis</name>
    <dbReference type="NCBI Taxonomy" id="2570927"/>
    <lineage>
        <taxon>Bacteria</taxon>
        <taxon>Bacillati</taxon>
        <taxon>Actinomycetota</taxon>
        <taxon>Actinomycetes</taxon>
        <taxon>Glycomycetales</taxon>
        <taxon>Glycomycetaceae</taxon>
        <taxon>Glycomyces</taxon>
    </lineage>
</organism>
<reference evidence="4" key="1">
    <citation type="submission" date="2019-04" db="EMBL/GenBank/DDBJ databases">
        <title>Nocardioides xinjiangensis sp. nov.</title>
        <authorList>
            <person name="Liu S."/>
        </authorList>
    </citation>
    <scope>NUCLEOTIDE SEQUENCE [LARGE SCALE GENOMIC DNA]</scope>
    <source>
        <strain evidence="4">18</strain>
    </source>
</reference>
<feature type="region of interest" description="Disordered" evidence="1">
    <location>
        <begin position="1"/>
        <end position="21"/>
    </location>
</feature>
<reference evidence="3 4" key="2">
    <citation type="submission" date="2019-05" db="EMBL/GenBank/DDBJ databases">
        <title>Glycomyces buryatensis sp. nov.</title>
        <authorList>
            <person name="Nikitina E."/>
        </authorList>
    </citation>
    <scope>NUCLEOTIDE SEQUENCE [LARGE SCALE GENOMIC DNA]</scope>
    <source>
        <strain evidence="3 4">18</strain>
    </source>
</reference>